<evidence type="ECO:0000313" key="3">
    <source>
        <dbReference type="Proteomes" id="UP000670947"/>
    </source>
</evidence>
<proteinExistence type="predicted"/>
<protein>
    <submittedName>
        <fullName evidence="2">Uncharacterized protein</fullName>
    </submittedName>
</protein>
<reference evidence="2 3" key="1">
    <citation type="submission" date="2021-03" db="EMBL/GenBank/DDBJ databases">
        <title>Paenibacillus artemisicola MWE-103 whole genome sequence.</title>
        <authorList>
            <person name="Ham Y.J."/>
        </authorList>
    </citation>
    <scope>NUCLEOTIDE SEQUENCE [LARGE SCALE GENOMIC DNA]</scope>
    <source>
        <strain evidence="2 3">MWE-103</strain>
    </source>
</reference>
<gene>
    <name evidence="2" type="ORF">I8J29_17310</name>
</gene>
<sequence>MRESANEGEGASCVVRRVGIVTEAGEDGVTAAIGGKTLRLPRDKVAAEAAAGDAIVWTGSIWTVSERFGSRETGYIKHEKSLMAPAPSNGADDPNPS</sequence>
<organism evidence="2 3">
    <name type="scientific">Paenibacillus artemisiicola</name>
    <dbReference type="NCBI Taxonomy" id="1172618"/>
    <lineage>
        <taxon>Bacteria</taxon>
        <taxon>Bacillati</taxon>
        <taxon>Bacillota</taxon>
        <taxon>Bacilli</taxon>
        <taxon>Bacillales</taxon>
        <taxon>Paenibacillaceae</taxon>
        <taxon>Paenibacillus</taxon>
    </lineage>
</organism>
<dbReference type="RefSeq" id="WP_208848787.1">
    <property type="nucleotide sequence ID" value="NZ_JAGGDJ010000014.1"/>
</dbReference>
<keyword evidence="3" id="KW-1185">Reference proteome</keyword>
<feature type="region of interest" description="Disordered" evidence="1">
    <location>
        <begin position="75"/>
        <end position="97"/>
    </location>
</feature>
<dbReference type="EMBL" id="JAGGDJ010000014">
    <property type="protein sequence ID" value="MBO7745969.1"/>
    <property type="molecule type" value="Genomic_DNA"/>
</dbReference>
<accession>A0ABS3WCA2</accession>
<comment type="caution">
    <text evidence="2">The sequence shown here is derived from an EMBL/GenBank/DDBJ whole genome shotgun (WGS) entry which is preliminary data.</text>
</comment>
<evidence type="ECO:0000313" key="2">
    <source>
        <dbReference type="EMBL" id="MBO7745969.1"/>
    </source>
</evidence>
<dbReference type="Proteomes" id="UP000670947">
    <property type="component" value="Unassembled WGS sequence"/>
</dbReference>
<name>A0ABS3WCA2_9BACL</name>
<evidence type="ECO:0000256" key="1">
    <source>
        <dbReference type="SAM" id="MobiDB-lite"/>
    </source>
</evidence>